<evidence type="ECO:0000256" key="2">
    <source>
        <dbReference type="ARBA" id="ARBA00024764"/>
    </source>
</evidence>
<dbReference type="SUPFAM" id="SSF88659">
    <property type="entry name" value="Sigma3 and sigma4 domains of RNA polymerase sigma factors"/>
    <property type="match status" value="1"/>
</dbReference>
<sequence>MSKEDLVMELEKNERINALFAFYQPLLTAKQNDYLQLYYADDYSLGEIATEFSVSRQAVYDNIKRTEKILEGYEQKLHLYAEFEARNQQADRIRDYVLSHYPTDQTLRDLIDGMENLEAK</sequence>
<dbReference type="PANTHER" id="PTHR40083">
    <property type="entry name" value="UPF0122 PROTEIN CBO2450/CLC_2298"/>
    <property type="match status" value="1"/>
</dbReference>
<name>A0A1D7ZV28_LIMFE</name>
<dbReference type="PANTHER" id="PTHR40083:SF1">
    <property type="entry name" value="UPF0122 PROTEIN YLXM"/>
    <property type="match status" value="1"/>
</dbReference>
<evidence type="ECO:0000256" key="3">
    <source>
        <dbReference type="HAMAP-Rule" id="MF_00245"/>
    </source>
</evidence>
<dbReference type="AlphaFoldDB" id="A0A1D7ZV28"/>
<dbReference type="NCBIfam" id="NF001070">
    <property type="entry name" value="PRK00118.1-6"/>
    <property type="match status" value="1"/>
</dbReference>
<reference evidence="4 5" key="1">
    <citation type="submission" date="2016-09" db="EMBL/GenBank/DDBJ databases">
        <title>Genome Sequence of the Lactobacillus fermentum strain NCC2970 (CNCM I-5068).</title>
        <authorList>
            <person name="Barretto C."/>
            <person name="Ngom-Bru C."/>
            <person name="Genevaz A."/>
            <person name="Fournier C."/>
            <person name="Moine D."/>
            <person name="Kassam M."/>
            <person name="Iltis A."/>
            <person name="Sagory-Zalkind P."/>
            <person name="Faucherand G."/>
            <person name="Descombes P."/>
            <person name="Duboux S."/>
        </authorList>
    </citation>
    <scope>NUCLEOTIDE SEQUENCE [LARGE SCALE GENOMIC DNA]</scope>
    <source>
        <strain evidence="4 5">NCC2970</strain>
    </source>
</reference>
<dbReference type="Gene3D" id="1.10.10.10">
    <property type="entry name" value="Winged helix-like DNA-binding domain superfamily/Winged helix DNA-binding domain"/>
    <property type="match status" value="1"/>
</dbReference>
<gene>
    <name evidence="4" type="ORF">LACFE_CDS0239</name>
</gene>
<accession>A0A1D7ZV28</accession>
<dbReference type="EMBL" id="CP017151">
    <property type="protein sequence ID" value="AOR73717.1"/>
    <property type="molecule type" value="Genomic_DNA"/>
</dbReference>
<comment type="function">
    <text evidence="2 3">Might take part in the signal recognition particle (SRP) pathway. This is inferred from the conservation of its genetic proximity to ftsY/ffh. May be a regulatory protein.</text>
</comment>
<dbReference type="InterPro" id="IPR007394">
    <property type="entry name" value="UPF0122"/>
</dbReference>
<comment type="similarity">
    <text evidence="1 3">Belongs to the UPF0122 family.</text>
</comment>
<dbReference type="NCBIfam" id="NF045758">
    <property type="entry name" value="YlxM"/>
    <property type="match status" value="1"/>
</dbReference>
<evidence type="ECO:0000256" key="1">
    <source>
        <dbReference type="ARBA" id="ARBA00008720"/>
    </source>
</evidence>
<protein>
    <recommendedName>
        <fullName evidence="3">UPF0122 protein LACFE_CDS0239</fullName>
    </recommendedName>
</protein>
<organism evidence="4 5">
    <name type="scientific">Limosilactobacillus fermentum</name>
    <name type="common">Lactobacillus fermentum</name>
    <dbReference type="NCBI Taxonomy" id="1613"/>
    <lineage>
        <taxon>Bacteria</taxon>
        <taxon>Bacillati</taxon>
        <taxon>Bacillota</taxon>
        <taxon>Bacilli</taxon>
        <taxon>Lactobacillales</taxon>
        <taxon>Lactobacillaceae</taxon>
        <taxon>Limosilactobacillus</taxon>
    </lineage>
</organism>
<dbReference type="InterPro" id="IPR036388">
    <property type="entry name" value="WH-like_DNA-bd_sf"/>
</dbReference>
<proteinExistence type="inferred from homology"/>
<evidence type="ECO:0000313" key="4">
    <source>
        <dbReference type="EMBL" id="AOR73717.1"/>
    </source>
</evidence>
<dbReference type="HAMAP" id="MF_00245">
    <property type="entry name" value="UPF0122"/>
    <property type="match status" value="1"/>
</dbReference>
<dbReference type="Proteomes" id="UP000094714">
    <property type="component" value="Chromosome"/>
</dbReference>
<dbReference type="Pfam" id="PF04297">
    <property type="entry name" value="UPF0122"/>
    <property type="match status" value="1"/>
</dbReference>
<evidence type="ECO:0000313" key="5">
    <source>
        <dbReference type="Proteomes" id="UP000094714"/>
    </source>
</evidence>
<dbReference type="PATRIC" id="fig|1613.112.peg.254"/>
<dbReference type="InterPro" id="IPR013324">
    <property type="entry name" value="RNA_pol_sigma_r3/r4-like"/>
</dbReference>
<dbReference type="NCBIfam" id="NF001068">
    <property type="entry name" value="PRK00118.1-4"/>
    <property type="match status" value="1"/>
</dbReference>
<dbReference type="InterPro" id="IPR054831">
    <property type="entry name" value="UPF0122_fam_protein"/>
</dbReference>